<reference evidence="1 2" key="1">
    <citation type="submission" date="2021-06" db="EMBL/GenBank/DDBJ databases">
        <title>Caerostris extrusa draft genome.</title>
        <authorList>
            <person name="Kono N."/>
            <person name="Arakawa K."/>
        </authorList>
    </citation>
    <scope>NUCLEOTIDE SEQUENCE [LARGE SCALE GENOMIC DNA]</scope>
</reference>
<accession>A0AAV4P362</accession>
<evidence type="ECO:0000313" key="2">
    <source>
        <dbReference type="Proteomes" id="UP001054945"/>
    </source>
</evidence>
<protein>
    <submittedName>
        <fullName evidence="1">Uncharacterized protein</fullName>
    </submittedName>
</protein>
<gene>
    <name evidence="1" type="ORF">CEXT_467461</name>
</gene>
<comment type="caution">
    <text evidence="1">The sequence shown here is derived from an EMBL/GenBank/DDBJ whole genome shotgun (WGS) entry which is preliminary data.</text>
</comment>
<name>A0AAV4P362_CAEEX</name>
<evidence type="ECO:0000313" key="1">
    <source>
        <dbReference type="EMBL" id="GIX90191.1"/>
    </source>
</evidence>
<proteinExistence type="predicted"/>
<organism evidence="1 2">
    <name type="scientific">Caerostris extrusa</name>
    <name type="common">Bark spider</name>
    <name type="synonym">Caerostris bankana</name>
    <dbReference type="NCBI Taxonomy" id="172846"/>
    <lineage>
        <taxon>Eukaryota</taxon>
        <taxon>Metazoa</taxon>
        <taxon>Ecdysozoa</taxon>
        <taxon>Arthropoda</taxon>
        <taxon>Chelicerata</taxon>
        <taxon>Arachnida</taxon>
        <taxon>Araneae</taxon>
        <taxon>Araneomorphae</taxon>
        <taxon>Entelegynae</taxon>
        <taxon>Araneoidea</taxon>
        <taxon>Araneidae</taxon>
        <taxon>Caerostris</taxon>
    </lineage>
</organism>
<dbReference type="EMBL" id="BPLR01003916">
    <property type="protein sequence ID" value="GIX90191.1"/>
    <property type="molecule type" value="Genomic_DNA"/>
</dbReference>
<sequence>MERSCRKGWSGVIGRMILTEKPSRSANRFSIVGETGYYARSYCFGDRVDIDGGCHNGKRILDGSTKELGRMKALQPSYCLGVFTGPDLDEKRP</sequence>
<keyword evidence="2" id="KW-1185">Reference proteome</keyword>
<dbReference type="Proteomes" id="UP001054945">
    <property type="component" value="Unassembled WGS sequence"/>
</dbReference>
<dbReference type="AlphaFoldDB" id="A0AAV4P362"/>